<sequence length="120" mass="14022">MGKKICCLRTDNRGEYGLGNFSRNEDSAFVINKLPQQRLGFVSPFEKLWDMKPTVSYFRVFDYVCYVFVPDHLRSKFDKKVVRCIFVGYDNQRKGWKCCDPITGRCYTSRNVVFNVHGGL</sequence>
<gene>
    <name evidence="1" type="ORF">Pint_25239</name>
</gene>
<proteinExistence type="predicted"/>
<dbReference type="Proteomes" id="UP001163603">
    <property type="component" value="Chromosome 7"/>
</dbReference>
<keyword evidence="2" id="KW-1185">Reference proteome</keyword>
<name>A0ACC0YHS2_9ROSI</name>
<comment type="caution">
    <text evidence="1">The sequence shown here is derived from an EMBL/GenBank/DDBJ whole genome shotgun (WGS) entry which is preliminary data.</text>
</comment>
<evidence type="ECO:0000313" key="1">
    <source>
        <dbReference type="EMBL" id="KAJ0035514.1"/>
    </source>
</evidence>
<reference evidence="2" key="1">
    <citation type="journal article" date="2023" name="G3 (Bethesda)">
        <title>Genome assembly and association tests identify interacting loci associated with vigor, precocity, and sex in interspecific pistachio rootstocks.</title>
        <authorList>
            <person name="Palmer W."/>
            <person name="Jacygrad E."/>
            <person name="Sagayaradj S."/>
            <person name="Cavanaugh K."/>
            <person name="Han R."/>
            <person name="Bertier L."/>
            <person name="Beede B."/>
            <person name="Kafkas S."/>
            <person name="Golino D."/>
            <person name="Preece J."/>
            <person name="Michelmore R."/>
        </authorList>
    </citation>
    <scope>NUCLEOTIDE SEQUENCE [LARGE SCALE GENOMIC DNA]</scope>
</reference>
<accession>A0ACC0YHS2</accession>
<evidence type="ECO:0000313" key="2">
    <source>
        <dbReference type="Proteomes" id="UP001163603"/>
    </source>
</evidence>
<protein>
    <submittedName>
        <fullName evidence="1">Uncharacterized protein</fullName>
    </submittedName>
</protein>
<dbReference type="EMBL" id="CM047742">
    <property type="protein sequence ID" value="KAJ0035514.1"/>
    <property type="molecule type" value="Genomic_DNA"/>
</dbReference>
<organism evidence="1 2">
    <name type="scientific">Pistacia integerrima</name>
    <dbReference type="NCBI Taxonomy" id="434235"/>
    <lineage>
        <taxon>Eukaryota</taxon>
        <taxon>Viridiplantae</taxon>
        <taxon>Streptophyta</taxon>
        <taxon>Embryophyta</taxon>
        <taxon>Tracheophyta</taxon>
        <taxon>Spermatophyta</taxon>
        <taxon>Magnoliopsida</taxon>
        <taxon>eudicotyledons</taxon>
        <taxon>Gunneridae</taxon>
        <taxon>Pentapetalae</taxon>
        <taxon>rosids</taxon>
        <taxon>malvids</taxon>
        <taxon>Sapindales</taxon>
        <taxon>Anacardiaceae</taxon>
        <taxon>Pistacia</taxon>
    </lineage>
</organism>